<comment type="caution">
    <text evidence="1">The sequence shown here is derived from an EMBL/GenBank/DDBJ whole genome shotgun (WGS) entry which is preliminary data.</text>
</comment>
<protein>
    <recommendedName>
        <fullName evidence="3">Helix-turn-helix domain-containing protein</fullName>
    </recommendedName>
</protein>
<dbReference type="PATRIC" id="fig|1263868.3.peg.1033"/>
<sequence>MPVRKVIDIESRYGFNAKSDSNYFCETKYMTTQSTSGSSPPLNSSRPLAKKEVAKLFSVSQRTIDRGVSESILPADAKLTIGGTVRFNPRVLEAYVNQSAIEKGGNE</sequence>
<organism evidence="1 2">
    <name type="scientific">Rhodopirellula europaea SH398</name>
    <dbReference type="NCBI Taxonomy" id="1263868"/>
    <lineage>
        <taxon>Bacteria</taxon>
        <taxon>Pseudomonadati</taxon>
        <taxon>Planctomycetota</taxon>
        <taxon>Planctomycetia</taxon>
        <taxon>Pirellulales</taxon>
        <taxon>Pirellulaceae</taxon>
        <taxon>Rhodopirellula</taxon>
    </lineage>
</organism>
<evidence type="ECO:0000313" key="2">
    <source>
        <dbReference type="Proteomes" id="UP000011996"/>
    </source>
</evidence>
<name>M5SQE6_9BACT</name>
<reference evidence="1 2" key="1">
    <citation type="journal article" date="2013" name="Mar. Genomics">
        <title>Expression of sulfatases in Rhodopirellula baltica and the diversity of sulfatases in the genus Rhodopirellula.</title>
        <authorList>
            <person name="Wegner C.E."/>
            <person name="Richter-Heitmann T."/>
            <person name="Klindworth A."/>
            <person name="Klockow C."/>
            <person name="Richter M."/>
            <person name="Achstetter T."/>
            <person name="Glockner F.O."/>
            <person name="Harder J."/>
        </authorList>
    </citation>
    <scope>NUCLEOTIDE SEQUENCE [LARGE SCALE GENOMIC DNA]</scope>
    <source>
        <strain evidence="1 2">SH398</strain>
    </source>
</reference>
<dbReference type="EMBL" id="ANOF01000034">
    <property type="protein sequence ID" value="EMI28479.1"/>
    <property type="molecule type" value="Genomic_DNA"/>
</dbReference>
<dbReference type="AlphaFoldDB" id="M5SQE6"/>
<accession>M5SQE6</accession>
<dbReference type="Proteomes" id="UP000011996">
    <property type="component" value="Unassembled WGS sequence"/>
</dbReference>
<proteinExistence type="predicted"/>
<gene>
    <name evidence="1" type="ORF">RESH_00954</name>
</gene>
<evidence type="ECO:0000313" key="1">
    <source>
        <dbReference type="EMBL" id="EMI28479.1"/>
    </source>
</evidence>
<evidence type="ECO:0008006" key="3">
    <source>
        <dbReference type="Google" id="ProtNLM"/>
    </source>
</evidence>